<dbReference type="EMBL" id="JBHTCT010000010">
    <property type="protein sequence ID" value="MFC7364422.1"/>
    <property type="molecule type" value="Genomic_DNA"/>
</dbReference>
<organism evidence="3 4">
    <name type="scientific">Bhargavaea changchunensis</name>
    <dbReference type="NCBI Taxonomy" id="2134037"/>
    <lineage>
        <taxon>Bacteria</taxon>
        <taxon>Bacillati</taxon>
        <taxon>Bacillota</taxon>
        <taxon>Bacilli</taxon>
        <taxon>Bacillales</taxon>
        <taxon>Caryophanaceae</taxon>
        <taxon>Bhargavaea</taxon>
    </lineage>
</organism>
<accession>A0ABW2NEC9</accession>
<reference evidence="4" key="1">
    <citation type="journal article" date="2019" name="Int. J. Syst. Evol. Microbiol.">
        <title>The Global Catalogue of Microorganisms (GCM) 10K type strain sequencing project: providing services to taxonomists for standard genome sequencing and annotation.</title>
        <authorList>
            <consortium name="The Broad Institute Genomics Platform"/>
            <consortium name="The Broad Institute Genome Sequencing Center for Infectious Disease"/>
            <person name="Wu L."/>
            <person name="Ma J."/>
        </authorList>
    </citation>
    <scope>NUCLEOTIDE SEQUENCE [LARGE SCALE GENOMIC DNA]</scope>
    <source>
        <strain evidence="4">JCM 4738</strain>
    </source>
</reference>
<feature type="signal peptide" evidence="2">
    <location>
        <begin position="1"/>
        <end position="20"/>
    </location>
</feature>
<dbReference type="RefSeq" id="WP_157296737.1">
    <property type="nucleotide sequence ID" value="NZ_JBHTCT010000010.1"/>
</dbReference>
<keyword evidence="1" id="KW-0175">Coiled coil</keyword>
<feature type="coiled-coil region" evidence="1">
    <location>
        <begin position="87"/>
        <end position="114"/>
    </location>
</feature>
<evidence type="ECO:0000256" key="2">
    <source>
        <dbReference type="SAM" id="SignalP"/>
    </source>
</evidence>
<proteinExistence type="predicted"/>
<sequence>MKASSFFLGLAVGAAGSAAAVLLSAPQSGKELRYSVKSSSDNMKPKIEDVKAKTNDLKASVIHLVNEAKTRFPEVADELKTSVDVWNRDTELNRERIQKRVQQIQTSIAELEQAVSSIKK</sequence>
<feature type="chain" id="PRO_5045339152" evidence="2">
    <location>
        <begin position="21"/>
        <end position="120"/>
    </location>
</feature>
<name>A0ABW2NEC9_9BACL</name>
<keyword evidence="4" id="KW-1185">Reference proteome</keyword>
<comment type="caution">
    <text evidence="3">The sequence shown here is derived from an EMBL/GenBank/DDBJ whole genome shotgun (WGS) entry which is preliminary data.</text>
</comment>
<protein>
    <submittedName>
        <fullName evidence="3">YtxH domain-containing protein</fullName>
    </submittedName>
</protein>
<dbReference type="Proteomes" id="UP001596483">
    <property type="component" value="Unassembled WGS sequence"/>
</dbReference>
<keyword evidence="2" id="KW-0732">Signal</keyword>
<dbReference type="PANTHER" id="PTHR35792">
    <property type="entry name" value="GENERAL STRESS PROTEIN"/>
    <property type="match status" value="1"/>
</dbReference>
<dbReference type="InterPro" id="IPR052928">
    <property type="entry name" value="Desiccation-related_membrane"/>
</dbReference>
<evidence type="ECO:0000313" key="4">
    <source>
        <dbReference type="Proteomes" id="UP001596483"/>
    </source>
</evidence>
<dbReference type="InterPro" id="IPR024623">
    <property type="entry name" value="YtxH"/>
</dbReference>
<evidence type="ECO:0000313" key="3">
    <source>
        <dbReference type="EMBL" id="MFC7364422.1"/>
    </source>
</evidence>
<dbReference type="Pfam" id="PF12732">
    <property type="entry name" value="YtxH"/>
    <property type="match status" value="1"/>
</dbReference>
<dbReference type="PANTHER" id="PTHR35792:SF3">
    <property type="entry name" value="IG HYPOTHETICAL 17707"/>
    <property type="match status" value="1"/>
</dbReference>
<gene>
    <name evidence="3" type="ORF">ACFQQH_04590</name>
</gene>
<evidence type="ECO:0000256" key="1">
    <source>
        <dbReference type="SAM" id="Coils"/>
    </source>
</evidence>